<evidence type="ECO:0000313" key="1">
    <source>
        <dbReference type="EMBL" id="SDL22326.1"/>
    </source>
</evidence>
<evidence type="ECO:0000313" key="2">
    <source>
        <dbReference type="Proteomes" id="UP000199382"/>
    </source>
</evidence>
<protein>
    <recommendedName>
        <fullName evidence="3">SnoaL-like domain-containing protein</fullName>
    </recommendedName>
</protein>
<dbReference type="Gene3D" id="3.10.450.50">
    <property type="match status" value="1"/>
</dbReference>
<gene>
    <name evidence="1" type="ORF">SAMN04488026_107321</name>
</gene>
<keyword evidence="2" id="KW-1185">Reference proteome</keyword>
<name>A0A1G9IB38_9RHOB</name>
<sequence length="160" mass="18183">MIELDIYRDEPTGLPQETSGATVVEGDLDTALDHFFEAKNAAMGPLLNIPGLAMLYAENATIDCKYPDPHDKSVMLHRKVEGLAEIQRFFEEQAEMIRYIVHIEKERSVSGRTAVWKGKMAGIDGPTREAIRYDATFELEFDEDDHVLRHCSRITVEERS</sequence>
<dbReference type="RefSeq" id="WP_093162941.1">
    <property type="nucleotide sequence ID" value="NZ_FNEK01000073.1"/>
</dbReference>
<dbReference type="SUPFAM" id="SSF54427">
    <property type="entry name" value="NTF2-like"/>
    <property type="match status" value="1"/>
</dbReference>
<proteinExistence type="predicted"/>
<dbReference type="EMBL" id="FNEK01000073">
    <property type="protein sequence ID" value="SDL22326.1"/>
    <property type="molecule type" value="Genomic_DNA"/>
</dbReference>
<dbReference type="InterPro" id="IPR032710">
    <property type="entry name" value="NTF2-like_dom_sf"/>
</dbReference>
<accession>A0A1G9IB38</accession>
<dbReference type="OrthoDB" id="9822665at2"/>
<dbReference type="AlphaFoldDB" id="A0A1G9IB38"/>
<dbReference type="Proteomes" id="UP000199382">
    <property type="component" value="Unassembled WGS sequence"/>
</dbReference>
<reference evidence="1 2" key="1">
    <citation type="submission" date="2016-10" db="EMBL/GenBank/DDBJ databases">
        <authorList>
            <person name="de Groot N.N."/>
        </authorList>
    </citation>
    <scope>NUCLEOTIDE SEQUENCE [LARGE SCALE GENOMIC DNA]</scope>
    <source>
        <strain evidence="1 2">DSM 25294</strain>
    </source>
</reference>
<evidence type="ECO:0008006" key="3">
    <source>
        <dbReference type="Google" id="ProtNLM"/>
    </source>
</evidence>
<organism evidence="1 2">
    <name type="scientific">Aliiruegeria lutimaris</name>
    <dbReference type="NCBI Taxonomy" id="571298"/>
    <lineage>
        <taxon>Bacteria</taxon>
        <taxon>Pseudomonadati</taxon>
        <taxon>Pseudomonadota</taxon>
        <taxon>Alphaproteobacteria</taxon>
        <taxon>Rhodobacterales</taxon>
        <taxon>Roseobacteraceae</taxon>
        <taxon>Aliiruegeria</taxon>
    </lineage>
</organism>